<accession>A0A8D2KY97</accession>
<dbReference type="OMA" id="ETPHENF"/>
<reference evidence="1" key="1">
    <citation type="submission" date="2025-08" db="UniProtKB">
        <authorList>
            <consortium name="Ensembl"/>
        </authorList>
    </citation>
    <scope>IDENTIFICATION</scope>
</reference>
<reference evidence="1" key="2">
    <citation type="submission" date="2025-09" db="UniProtKB">
        <authorList>
            <consortium name="Ensembl"/>
        </authorList>
    </citation>
    <scope>IDENTIFICATION</scope>
</reference>
<sequence length="63" mass="7040">MAGAPKKTTGLAAASETPHENFRILYTNVLNALENVPKDAAYRRYTEKMLNQPVIRRVISVLP</sequence>
<organism evidence="1 2">
    <name type="scientific">Varanus komodoensis</name>
    <name type="common">Komodo dragon</name>
    <dbReference type="NCBI Taxonomy" id="61221"/>
    <lineage>
        <taxon>Eukaryota</taxon>
        <taxon>Metazoa</taxon>
        <taxon>Chordata</taxon>
        <taxon>Craniata</taxon>
        <taxon>Vertebrata</taxon>
        <taxon>Euteleostomi</taxon>
        <taxon>Lepidosauria</taxon>
        <taxon>Squamata</taxon>
        <taxon>Bifurcata</taxon>
        <taxon>Unidentata</taxon>
        <taxon>Episquamata</taxon>
        <taxon>Toxicofera</taxon>
        <taxon>Anguimorpha</taxon>
        <taxon>Paleoanguimorpha</taxon>
        <taxon>Varanoidea</taxon>
        <taxon>Varanidae</taxon>
        <taxon>Varanus</taxon>
    </lineage>
</organism>
<keyword evidence="2" id="KW-1185">Reference proteome</keyword>
<dbReference type="InterPro" id="IPR006806">
    <property type="entry name" value="NDUFA5"/>
</dbReference>
<evidence type="ECO:0000313" key="2">
    <source>
        <dbReference type="Proteomes" id="UP000694545"/>
    </source>
</evidence>
<dbReference type="AlphaFoldDB" id="A0A8D2KY97"/>
<dbReference type="GO" id="GO:0022904">
    <property type="term" value="P:respiratory electron transport chain"/>
    <property type="evidence" value="ECO:0007669"/>
    <property type="project" value="InterPro"/>
</dbReference>
<evidence type="ECO:0000313" key="1">
    <source>
        <dbReference type="Ensembl" id="ENSVKKP00000014062.1"/>
    </source>
</evidence>
<dbReference type="Pfam" id="PF04716">
    <property type="entry name" value="ETC_C1_NDUFA5"/>
    <property type="match status" value="1"/>
</dbReference>
<proteinExistence type="predicted"/>
<dbReference type="Proteomes" id="UP000694545">
    <property type="component" value="Unplaced"/>
</dbReference>
<name>A0A8D2KY97_VARKO</name>
<dbReference type="Ensembl" id="ENSVKKT00000014398.1">
    <property type="protein sequence ID" value="ENSVKKP00000014062.1"/>
    <property type="gene ID" value="ENSVKKG00000009684.1"/>
</dbReference>
<protein>
    <submittedName>
        <fullName evidence="1">Uncharacterized protein</fullName>
    </submittedName>
</protein>